<feature type="binding site" evidence="9">
    <location>
        <position position="297"/>
    </location>
    <ligand>
        <name>K(+)</name>
        <dbReference type="ChEBI" id="CHEBI:29103"/>
    </ligand>
</feature>
<dbReference type="UniPathway" id="UPA00916">
    <property type="reaction ID" value="UER00889"/>
</dbReference>
<evidence type="ECO:0000256" key="2">
    <source>
        <dbReference type="ARBA" id="ARBA00022723"/>
    </source>
</evidence>
<dbReference type="GO" id="GO:0005829">
    <property type="term" value="C:cytosol"/>
    <property type="evidence" value="ECO:0007669"/>
    <property type="project" value="TreeGrafter"/>
</dbReference>
<dbReference type="InterPro" id="IPR029056">
    <property type="entry name" value="Ribokinase-like"/>
</dbReference>
<dbReference type="InterPro" id="IPR011611">
    <property type="entry name" value="PfkB_dom"/>
</dbReference>
<dbReference type="HAMAP" id="MF_01987">
    <property type="entry name" value="Ribokinase"/>
    <property type="match status" value="1"/>
</dbReference>
<keyword evidence="9" id="KW-0539">Nucleus</keyword>
<dbReference type="PRINTS" id="PR00990">
    <property type="entry name" value="RIBOKINASE"/>
</dbReference>
<keyword evidence="6 9" id="KW-0460">Magnesium</keyword>
<feature type="binding site" evidence="9">
    <location>
        <begin position="255"/>
        <end position="256"/>
    </location>
    <ligand>
        <name>ATP</name>
        <dbReference type="ChEBI" id="CHEBI:30616"/>
    </ligand>
</feature>
<dbReference type="GO" id="GO:0004747">
    <property type="term" value="F:ribokinase activity"/>
    <property type="evidence" value="ECO:0007669"/>
    <property type="project" value="UniProtKB-UniRule"/>
</dbReference>
<reference evidence="11 12" key="1">
    <citation type="journal article" date="2017" name="PLoS Biol.">
        <title>The sea cucumber genome provides insights into morphological evolution and visceral regeneration.</title>
        <authorList>
            <person name="Zhang X."/>
            <person name="Sun L."/>
            <person name="Yuan J."/>
            <person name="Sun Y."/>
            <person name="Gao Y."/>
            <person name="Zhang L."/>
            <person name="Li S."/>
            <person name="Dai H."/>
            <person name="Hamel J.F."/>
            <person name="Liu C."/>
            <person name="Yu Y."/>
            <person name="Liu S."/>
            <person name="Lin W."/>
            <person name="Guo K."/>
            <person name="Jin S."/>
            <person name="Xu P."/>
            <person name="Storey K.B."/>
            <person name="Huan P."/>
            <person name="Zhang T."/>
            <person name="Zhou Y."/>
            <person name="Zhang J."/>
            <person name="Lin C."/>
            <person name="Li X."/>
            <person name="Xing L."/>
            <person name="Huo D."/>
            <person name="Sun M."/>
            <person name="Wang L."/>
            <person name="Mercier A."/>
            <person name="Li F."/>
            <person name="Yang H."/>
            <person name="Xiang J."/>
        </authorList>
    </citation>
    <scope>NUCLEOTIDE SEQUENCE [LARGE SCALE GENOMIC DNA]</scope>
    <source>
        <strain evidence="11">Shaxun</strain>
        <tissue evidence="11">Muscle</tissue>
    </source>
</reference>
<feature type="binding site" evidence="9">
    <location>
        <begin position="40"/>
        <end position="44"/>
    </location>
    <ligand>
        <name>substrate</name>
    </ligand>
</feature>
<evidence type="ECO:0000256" key="9">
    <source>
        <dbReference type="HAMAP-Rule" id="MF_03215"/>
    </source>
</evidence>
<evidence type="ECO:0000256" key="1">
    <source>
        <dbReference type="ARBA" id="ARBA00022679"/>
    </source>
</evidence>
<dbReference type="CDD" id="cd01174">
    <property type="entry name" value="ribokinase"/>
    <property type="match status" value="1"/>
</dbReference>
<comment type="subcellular location">
    <subcellularLocation>
        <location evidence="9">Cytoplasm</location>
    </subcellularLocation>
    <subcellularLocation>
        <location evidence="9">Nucleus</location>
    </subcellularLocation>
</comment>
<dbReference type="GO" id="GO:0046872">
    <property type="term" value="F:metal ion binding"/>
    <property type="evidence" value="ECO:0007669"/>
    <property type="project" value="UniProtKB-KW"/>
</dbReference>
<feature type="domain" description="Carbohydrate kinase PfkB" evidence="10">
    <location>
        <begin position="4"/>
        <end position="300"/>
    </location>
</feature>
<evidence type="ECO:0000256" key="4">
    <source>
        <dbReference type="ARBA" id="ARBA00022777"/>
    </source>
</evidence>
<name>A0A2G8L204_STIJA</name>
<dbReference type="EC" id="2.7.1.15" evidence="9"/>
<comment type="subunit">
    <text evidence="9">Homodimer.</text>
</comment>
<dbReference type="Proteomes" id="UP000230750">
    <property type="component" value="Unassembled WGS sequence"/>
</dbReference>
<keyword evidence="2 9" id="KW-0479">Metal-binding</keyword>
<feature type="binding site" evidence="9">
    <location>
        <position position="141"/>
    </location>
    <ligand>
        <name>substrate</name>
    </ligand>
</feature>
<feature type="binding site" evidence="9">
    <location>
        <position position="256"/>
    </location>
    <ligand>
        <name>substrate</name>
    </ligand>
</feature>
<keyword evidence="9" id="KW-0963">Cytoplasm</keyword>
<evidence type="ECO:0000256" key="8">
    <source>
        <dbReference type="ARBA" id="ARBA00023277"/>
    </source>
</evidence>
<evidence type="ECO:0000256" key="6">
    <source>
        <dbReference type="ARBA" id="ARBA00022842"/>
    </source>
</evidence>
<dbReference type="STRING" id="307972.A0A2G8L204"/>
<evidence type="ECO:0000313" key="12">
    <source>
        <dbReference type="Proteomes" id="UP000230750"/>
    </source>
</evidence>
<organism evidence="11 12">
    <name type="scientific">Stichopus japonicus</name>
    <name type="common">Sea cucumber</name>
    <dbReference type="NCBI Taxonomy" id="307972"/>
    <lineage>
        <taxon>Eukaryota</taxon>
        <taxon>Metazoa</taxon>
        <taxon>Echinodermata</taxon>
        <taxon>Eleutherozoa</taxon>
        <taxon>Echinozoa</taxon>
        <taxon>Holothuroidea</taxon>
        <taxon>Aspidochirotacea</taxon>
        <taxon>Aspidochirotida</taxon>
        <taxon>Stichopodidae</taxon>
        <taxon>Apostichopus</taxon>
    </lineage>
</organism>
<keyword evidence="12" id="KW-1185">Reference proteome</keyword>
<dbReference type="PANTHER" id="PTHR10584">
    <property type="entry name" value="SUGAR KINASE"/>
    <property type="match status" value="1"/>
</dbReference>
<comment type="activity regulation">
    <text evidence="9">Activated by a monovalent cation that binds near, but not in, the active site. The most likely occupant of the site in vivo is potassium. Ion binding induces a conformational change that may alter substrate affinity.</text>
</comment>
<comment type="pathway">
    <text evidence="9">Carbohydrate metabolism; D-ribose degradation; D-ribose 5-phosphate from beta-D-ribopyranose: step 2/2.</text>
</comment>
<gene>
    <name evidence="11" type="ORF">BSL78_08835</name>
</gene>
<feature type="binding site" evidence="9">
    <location>
        <position position="293"/>
    </location>
    <ligand>
        <name>K(+)</name>
        <dbReference type="ChEBI" id="CHEBI:29103"/>
    </ligand>
</feature>
<evidence type="ECO:0000256" key="3">
    <source>
        <dbReference type="ARBA" id="ARBA00022741"/>
    </source>
</evidence>
<dbReference type="GO" id="GO:0005524">
    <property type="term" value="F:ATP binding"/>
    <property type="evidence" value="ECO:0007669"/>
    <property type="project" value="UniProtKB-UniRule"/>
</dbReference>
<feature type="binding site" evidence="9">
    <location>
        <position position="291"/>
    </location>
    <ligand>
        <name>K(+)</name>
        <dbReference type="ChEBI" id="CHEBI:29103"/>
    </ligand>
</feature>
<comment type="caution">
    <text evidence="11">The sequence shown here is derived from an EMBL/GenBank/DDBJ whole genome shotgun (WGS) entry which is preliminary data.</text>
</comment>
<dbReference type="NCBIfam" id="TIGR02152">
    <property type="entry name" value="D_ribokin_bact"/>
    <property type="match status" value="1"/>
</dbReference>
<protein>
    <recommendedName>
        <fullName evidence="9">Ribokinase</fullName>
        <shortName evidence="9">RK</shortName>
        <ecNumber evidence="9">2.7.1.15</ecNumber>
    </recommendedName>
</protein>
<keyword evidence="5 9" id="KW-0067">ATP-binding</keyword>
<feature type="binding site" evidence="9">
    <location>
        <position position="186"/>
    </location>
    <ligand>
        <name>ATP</name>
        <dbReference type="ChEBI" id="CHEBI:30616"/>
    </ligand>
</feature>
<comment type="cofactor">
    <cofactor evidence="9">
        <name>Mg(2+)</name>
        <dbReference type="ChEBI" id="CHEBI:18420"/>
    </cofactor>
    <text evidence="9">Requires a divalent cation, most likely magnesium in vivo, as an electrophilic catalyst to aid phosphoryl group transfer. It is the chelate of the metal and the nucleotide that is the actual substrate.</text>
</comment>
<dbReference type="AlphaFoldDB" id="A0A2G8L204"/>
<feature type="binding site" evidence="9">
    <location>
        <begin position="222"/>
        <end position="227"/>
    </location>
    <ligand>
        <name>ATP</name>
        <dbReference type="ChEBI" id="CHEBI:30616"/>
    </ligand>
</feature>
<dbReference type="InterPro" id="IPR002139">
    <property type="entry name" value="Ribo/fructo_kinase"/>
</dbReference>
<dbReference type="GO" id="GO:0019303">
    <property type="term" value="P:D-ribose catabolic process"/>
    <property type="evidence" value="ECO:0007669"/>
    <property type="project" value="UniProtKB-UniRule"/>
</dbReference>
<proteinExistence type="inferred from homology"/>
<dbReference type="OrthoDB" id="415590at2759"/>
<evidence type="ECO:0000256" key="7">
    <source>
        <dbReference type="ARBA" id="ARBA00022958"/>
    </source>
</evidence>
<comment type="similarity">
    <text evidence="9">Belongs to the carbohydrate kinase PfkB family. Ribokinase subfamily.</text>
</comment>
<dbReference type="Pfam" id="PF00294">
    <property type="entry name" value="PfkB"/>
    <property type="match status" value="1"/>
</dbReference>
<keyword evidence="1 9" id="KW-0808">Transferase</keyword>
<comment type="catalytic activity">
    <reaction evidence="9">
        <text>D-ribose + ATP = D-ribose 5-phosphate + ADP + H(+)</text>
        <dbReference type="Rhea" id="RHEA:13697"/>
        <dbReference type="ChEBI" id="CHEBI:15378"/>
        <dbReference type="ChEBI" id="CHEBI:30616"/>
        <dbReference type="ChEBI" id="CHEBI:47013"/>
        <dbReference type="ChEBI" id="CHEBI:78346"/>
        <dbReference type="ChEBI" id="CHEBI:456216"/>
        <dbReference type="EC" id="2.7.1.15"/>
    </reaction>
</comment>
<feature type="binding site" evidence="9">
    <location>
        <begin position="12"/>
        <end position="14"/>
    </location>
    <ligand>
        <name>substrate</name>
    </ligand>
</feature>
<feature type="active site" description="Proton acceptor" evidence="9">
    <location>
        <position position="256"/>
    </location>
</feature>
<evidence type="ECO:0000259" key="10">
    <source>
        <dbReference type="Pfam" id="PF00294"/>
    </source>
</evidence>
<comment type="function">
    <text evidence="9">Catalyzes the phosphorylation of ribose at O-5 in a reaction requiring ATP and magnesium. The resulting D-ribose-5-phosphate can then be used either for sythesis of nucleotides, histidine, and tryptophan, or as a component of the pentose phosphate pathway.</text>
</comment>
<accession>A0A2G8L204</accession>
<dbReference type="GO" id="GO:0005634">
    <property type="term" value="C:nucleus"/>
    <property type="evidence" value="ECO:0007669"/>
    <property type="project" value="UniProtKB-SubCell"/>
</dbReference>
<dbReference type="SUPFAM" id="SSF53613">
    <property type="entry name" value="Ribokinase-like"/>
    <property type="match status" value="1"/>
</dbReference>
<feature type="binding site" evidence="9">
    <location>
        <position position="288"/>
    </location>
    <ligand>
        <name>K(+)</name>
        <dbReference type="ChEBI" id="CHEBI:29103"/>
    </ligand>
</feature>
<dbReference type="FunFam" id="3.40.1190.20:FF:000064">
    <property type="entry name" value="Ribokinase"/>
    <property type="match status" value="1"/>
</dbReference>
<evidence type="ECO:0000256" key="5">
    <source>
        <dbReference type="ARBA" id="ARBA00022840"/>
    </source>
</evidence>
<dbReference type="PANTHER" id="PTHR10584:SF166">
    <property type="entry name" value="RIBOKINASE"/>
    <property type="match status" value="1"/>
</dbReference>
<keyword evidence="8 9" id="KW-0119">Carbohydrate metabolism</keyword>
<dbReference type="Gene3D" id="3.40.1190.20">
    <property type="match status" value="1"/>
</dbReference>
<comment type="caution">
    <text evidence="9">Lacks conserved residue(s) required for the propagation of feature annotation.</text>
</comment>
<feature type="binding site" evidence="9">
    <location>
        <position position="252"/>
    </location>
    <ligand>
        <name>K(+)</name>
        <dbReference type="ChEBI" id="CHEBI:29103"/>
    </ligand>
</feature>
<keyword evidence="7 9" id="KW-0630">Potassium</keyword>
<evidence type="ECO:0000313" key="11">
    <source>
        <dbReference type="EMBL" id="PIK54262.1"/>
    </source>
</evidence>
<dbReference type="InterPro" id="IPR011877">
    <property type="entry name" value="Ribokinase"/>
</dbReference>
<sequence>MELDVLVVGSCNTDLISYVPRLPKPGETIHGHKFSVGFGGKGANQCVMAARLGAKVAMVAKVGEDSFGRDTIQNFSENNIKTEFVGITNAAATGVAPIAVNTEGQNSIIVVGGANELLASEDVDAAFGKIKSVKVVVCQLEVKPATTLSALKTAKQHRCITIFNPAPAVSDLSPEFYKYTDIFCPNETETELLTGLPVTDVDEAKKAALVLLERGCQKVIITLGKDGAVLVTTETKTPEHIPVDPVTPVDTTGAGDSFVGSLAFYLAKFPHLTLTELIRRSNNIAAVSVQSNGTQLSYPWQKDLPNDLFI</sequence>
<feature type="binding site" evidence="9">
    <location>
        <position position="282"/>
    </location>
    <ligand>
        <name>ATP</name>
        <dbReference type="ChEBI" id="CHEBI:30616"/>
    </ligand>
</feature>
<keyword evidence="3 9" id="KW-0547">Nucleotide-binding</keyword>
<keyword evidence="4 9" id="KW-0418">Kinase</keyword>
<feature type="binding site" evidence="9">
    <location>
        <position position="250"/>
    </location>
    <ligand>
        <name>K(+)</name>
        <dbReference type="ChEBI" id="CHEBI:29103"/>
    </ligand>
</feature>
<dbReference type="EMBL" id="MRZV01000256">
    <property type="protein sequence ID" value="PIK54262.1"/>
    <property type="molecule type" value="Genomic_DNA"/>
</dbReference>